<evidence type="ECO:0000313" key="2">
    <source>
        <dbReference type="EMBL" id="NGZ76419.1"/>
    </source>
</evidence>
<dbReference type="InterPro" id="IPR020904">
    <property type="entry name" value="Sc_DH/Rdtase_CS"/>
</dbReference>
<sequence length="246" mass="26129">MSRLQGKTALITGGASGIGLASGIRFAQEGANVVLTDISDTRKDDAVSQVEAAGGKAVFLKHDVTLEEDWQRVFKEAEEAFGRVDILLNNAGIGLRGNVEETSYDDWKKVIDVNLNGVFLGTKYGVIHMKENGGSIINVSSIEGLIGDPGIAAYNASKGGVRILTKSAALHAAQYKIRVNSIHPGYIKTPMIGSDPEAMKYLTSLHPIGHLGEAEDVANMALFLASEESKFSTGSEFVVDGGYTAQ</sequence>
<dbReference type="Pfam" id="PF13561">
    <property type="entry name" value="adh_short_C2"/>
    <property type="match status" value="1"/>
</dbReference>
<dbReference type="EMBL" id="JAAFGS010000004">
    <property type="protein sequence ID" value="NGZ76419.1"/>
    <property type="molecule type" value="Genomic_DNA"/>
</dbReference>
<dbReference type="NCBIfam" id="NF005559">
    <property type="entry name" value="PRK07231.1"/>
    <property type="match status" value="1"/>
</dbReference>
<proteinExistence type="inferred from homology"/>
<organism evidence="2 3">
    <name type="scientific">Saccharibacillus alkalitolerans</name>
    <dbReference type="NCBI Taxonomy" id="2705290"/>
    <lineage>
        <taxon>Bacteria</taxon>
        <taxon>Bacillati</taxon>
        <taxon>Bacillota</taxon>
        <taxon>Bacilli</taxon>
        <taxon>Bacillales</taxon>
        <taxon>Paenibacillaceae</taxon>
        <taxon>Saccharibacillus</taxon>
    </lineage>
</organism>
<keyword evidence="3" id="KW-1185">Reference proteome</keyword>
<dbReference type="InterPro" id="IPR036291">
    <property type="entry name" value="NAD(P)-bd_dom_sf"/>
</dbReference>
<dbReference type="Gene3D" id="3.40.50.720">
    <property type="entry name" value="NAD(P)-binding Rossmann-like Domain"/>
    <property type="match status" value="1"/>
</dbReference>
<dbReference type="InterPro" id="IPR002347">
    <property type="entry name" value="SDR_fam"/>
</dbReference>
<comment type="similarity">
    <text evidence="1">Belongs to the short-chain dehydrogenases/reductases (SDR) family.</text>
</comment>
<dbReference type="PANTHER" id="PTHR42760:SF124">
    <property type="entry name" value="SHORT-CHAIN DEHYDROGENASE_REDUCTASE"/>
    <property type="match status" value="1"/>
</dbReference>
<dbReference type="Proteomes" id="UP000800303">
    <property type="component" value="Unassembled WGS sequence"/>
</dbReference>
<gene>
    <name evidence="2" type="ORF">GYN08_13900</name>
</gene>
<dbReference type="PROSITE" id="PS00061">
    <property type="entry name" value="ADH_SHORT"/>
    <property type="match status" value="1"/>
</dbReference>
<accession>A0ABX0F8X3</accession>
<dbReference type="SUPFAM" id="SSF51735">
    <property type="entry name" value="NAD(P)-binding Rossmann-fold domains"/>
    <property type="match status" value="1"/>
</dbReference>
<dbReference type="PRINTS" id="PR00081">
    <property type="entry name" value="GDHRDH"/>
</dbReference>
<name>A0ABX0F8X3_9BACL</name>
<comment type="caution">
    <text evidence="2">The sequence shown here is derived from an EMBL/GenBank/DDBJ whole genome shotgun (WGS) entry which is preliminary data.</text>
</comment>
<evidence type="ECO:0000256" key="1">
    <source>
        <dbReference type="ARBA" id="ARBA00006484"/>
    </source>
</evidence>
<dbReference type="PRINTS" id="PR00080">
    <property type="entry name" value="SDRFAMILY"/>
</dbReference>
<dbReference type="PANTHER" id="PTHR42760">
    <property type="entry name" value="SHORT-CHAIN DEHYDROGENASES/REDUCTASES FAMILY MEMBER"/>
    <property type="match status" value="1"/>
</dbReference>
<evidence type="ECO:0000313" key="3">
    <source>
        <dbReference type="Proteomes" id="UP000800303"/>
    </source>
</evidence>
<protein>
    <submittedName>
        <fullName evidence="2">SDR family oxidoreductase</fullName>
    </submittedName>
</protein>
<reference evidence="2 3" key="1">
    <citation type="submission" date="2020-01" db="EMBL/GenBank/DDBJ databases">
        <title>Polyphasic characterisation and genomic insights into a novel alkali tolerant bacterium VR-M41.</title>
        <authorList>
            <person name="Vemuluri V.R."/>
        </authorList>
    </citation>
    <scope>NUCLEOTIDE SEQUENCE [LARGE SCALE GENOMIC DNA]</scope>
    <source>
        <strain evidence="2 3">VR-M41</strain>
    </source>
</reference>